<keyword evidence="4" id="KW-1185">Reference proteome</keyword>
<keyword evidence="1" id="KW-0238">DNA-binding</keyword>
<dbReference type="InterPro" id="IPR009061">
    <property type="entry name" value="DNA-bd_dom_put_sf"/>
</dbReference>
<name>A0A0R1K7X0_9LACO</name>
<evidence type="ECO:0000259" key="2">
    <source>
        <dbReference type="PROSITE" id="PS50937"/>
    </source>
</evidence>
<dbReference type="PROSITE" id="PS50937">
    <property type="entry name" value="HTH_MERR_2"/>
    <property type="match status" value="1"/>
</dbReference>
<comment type="caution">
    <text evidence="3">The sequence shown here is derived from an EMBL/GenBank/DDBJ whole genome shotgun (WGS) entry which is preliminary data.</text>
</comment>
<dbReference type="SUPFAM" id="SSF46955">
    <property type="entry name" value="Putative DNA-binding domain"/>
    <property type="match status" value="1"/>
</dbReference>
<dbReference type="EMBL" id="AZDZ01000011">
    <property type="protein sequence ID" value="KRK79750.1"/>
    <property type="molecule type" value="Genomic_DNA"/>
</dbReference>
<feature type="domain" description="HTH merR-type" evidence="2">
    <location>
        <begin position="11"/>
        <end position="81"/>
    </location>
</feature>
<dbReference type="PANTHER" id="PTHR30204">
    <property type="entry name" value="REDOX-CYCLING DRUG-SENSING TRANSCRIPTIONAL ACTIVATOR SOXR"/>
    <property type="match status" value="1"/>
</dbReference>
<dbReference type="Pfam" id="PF00376">
    <property type="entry name" value="MerR"/>
    <property type="match status" value="1"/>
</dbReference>
<dbReference type="Gene3D" id="3.20.80.10">
    <property type="entry name" value="Regulatory factor, effector binding domain"/>
    <property type="match status" value="1"/>
</dbReference>
<dbReference type="AlphaFoldDB" id="A0A0R1K7X0"/>
<gene>
    <name evidence="3" type="ORF">FD03_GL000452</name>
</gene>
<proteinExistence type="predicted"/>
<evidence type="ECO:0000313" key="3">
    <source>
        <dbReference type="EMBL" id="KRK79750.1"/>
    </source>
</evidence>
<dbReference type="InterPro" id="IPR011256">
    <property type="entry name" value="Reg_factor_effector_dom_sf"/>
</dbReference>
<dbReference type="STRING" id="1423775.FD03_GL000452"/>
<evidence type="ECO:0000256" key="1">
    <source>
        <dbReference type="ARBA" id="ARBA00023125"/>
    </source>
</evidence>
<dbReference type="Proteomes" id="UP000051248">
    <property type="component" value="Unassembled WGS sequence"/>
</dbReference>
<dbReference type="PANTHER" id="PTHR30204:SF96">
    <property type="entry name" value="CHROMOSOME-ANCHORING PROTEIN RACA"/>
    <property type="match status" value="1"/>
</dbReference>
<dbReference type="eggNOG" id="COG0789">
    <property type="taxonomic scope" value="Bacteria"/>
</dbReference>
<dbReference type="GO" id="GO:0003677">
    <property type="term" value="F:DNA binding"/>
    <property type="evidence" value="ECO:0007669"/>
    <property type="project" value="UniProtKB-KW"/>
</dbReference>
<dbReference type="Pfam" id="PF06445">
    <property type="entry name" value="GyrI-like"/>
    <property type="match status" value="1"/>
</dbReference>
<dbReference type="InterPro" id="IPR000551">
    <property type="entry name" value="MerR-type_HTH_dom"/>
</dbReference>
<sequence length="283" mass="32832">MDMAKTDMDKLHTIGETAKICGVSRKTLRFYEELGLLIPDYVSPDNGYRYYSDDTLNTVPILKYYKQMGFHLQEMNGVGDTCDCFFHERNFLTKLDELKKEERELQNRYQSIYDWVGMLHEGNMAVENGLSSITLKYVEQEQYYSLEQDFKYDYKDSIINLPWINHLEENGSAITGPVILSFDNYQDKAAGTISRASIMQKPVRNDPHRIPTIDFGGQMYLCTYNVGAPDTSASKYHDLEVWADDHGYQLGSECYERYLVDYWATKDENSFVCEIMIPAEKIS</sequence>
<dbReference type="SUPFAM" id="SSF55136">
    <property type="entry name" value="Probable bacterial effector-binding domain"/>
    <property type="match status" value="1"/>
</dbReference>
<dbReference type="PATRIC" id="fig|1423775.4.peg.461"/>
<dbReference type="Gene3D" id="1.10.1660.10">
    <property type="match status" value="1"/>
</dbReference>
<dbReference type="GO" id="GO:0003700">
    <property type="term" value="F:DNA-binding transcription factor activity"/>
    <property type="evidence" value="ECO:0007669"/>
    <property type="project" value="InterPro"/>
</dbReference>
<dbReference type="SMART" id="SM00422">
    <property type="entry name" value="HTH_MERR"/>
    <property type="match status" value="1"/>
</dbReference>
<dbReference type="InterPro" id="IPR047057">
    <property type="entry name" value="MerR_fam"/>
</dbReference>
<organism evidence="3 4">
    <name type="scientific">Companilactobacillus nodensis DSM 19682 = JCM 14932 = NBRC 107160</name>
    <dbReference type="NCBI Taxonomy" id="1423775"/>
    <lineage>
        <taxon>Bacteria</taxon>
        <taxon>Bacillati</taxon>
        <taxon>Bacillota</taxon>
        <taxon>Bacilli</taxon>
        <taxon>Lactobacillales</taxon>
        <taxon>Lactobacillaceae</taxon>
        <taxon>Companilactobacillus</taxon>
    </lineage>
</organism>
<protein>
    <recommendedName>
        <fullName evidence="2">HTH merR-type domain-containing protein</fullName>
    </recommendedName>
</protein>
<accession>A0A0R1K7X0</accession>
<dbReference type="eggNOG" id="COG4978">
    <property type="taxonomic scope" value="Bacteria"/>
</dbReference>
<evidence type="ECO:0000313" key="4">
    <source>
        <dbReference type="Proteomes" id="UP000051248"/>
    </source>
</evidence>
<reference evidence="3 4" key="1">
    <citation type="journal article" date="2015" name="Genome Announc.">
        <title>Expanding the biotechnology potential of lactobacilli through comparative genomics of 213 strains and associated genera.</title>
        <authorList>
            <person name="Sun Z."/>
            <person name="Harris H.M."/>
            <person name="McCann A."/>
            <person name="Guo C."/>
            <person name="Argimon S."/>
            <person name="Zhang W."/>
            <person name="Yang X."/>
            <person name="Jeffery I.B."/>
            <person name="Cooney J.C."/>
            <person name="Kagawa T.F."/>
            <person name="Liu W."/>
            <person name="Song Y."/>
            <person name="Salvetti E."/>
            <person name="Wrobel A."/>
            <person name="Rasinkangas P."/>
            <person name="Parkhill J."/>
            <person name="Rea M.C."/>
            <person name="O'Sullivan O."/>
            <person name="Ritari J."/>
            <person name="Douillard F.P."/>
            <person name="Paul Ross R."/>
            <person name="Yang R."/>
            <person name="Briner A.E."/>
            <person name="Felis G.E."/>
            <person name="de Vos W.M."/>
            <person name="Barrangou R."/>
            <person name="Klaenhammer T.R."/>
            <person name="Caufield P.W."/>
            <person name="Cui Y."/>
            <person name="Zhang H."/>
            <person name="O'Toole P.W."/>
        </authorList>
    </citation>
    <scope>NUCLEOTIDE SEQUENCE [LARGE SCALE GENOMIC DNA]</scope>
    <source>
        <strain evidence="3 4">DSM 19682</strain>
    </source>
</reference>
<dbReference type="InterPro" id="IPR029442">
    <property type="entry name" value="GyrI-like"/>
</dbReference>